<dbReference type="EMBL" id="VWRR01000010">
    <property type="protein sequence ID" value="KAF6002545.1"/>
    <property type="molecule type" value="Genomic_DNA"/>
</dbReference>
<dbReference type="InterPro" id="IPR007244">
    <property type="entry name" value="Naa35_N"/>
</dbReference>
<dbReference type="Pfam" id="PF25789">
    <property type="entry name" value="TPR_NAA35"/>
    <property type="match status" value="1"/>
</dbReference>
<proteinExistence type="predicted"/>
<name>A0A7J7IHG6_9RHOD</name>
<keyword evidence="3" id="KW-1185">Reference proteome</keyword>
<reference evidence="2 3" key="1">
    <citation type="journal article" date="2020" name="J. Phycol.">
        <title>Comparative genome analysis reveals Cyanidiococcus gen. nov., a new extremophilic red algal genus sister to Cyanidioschyzon (Cyanidioschyzonaceae, Rhodophyta).</title>
        <authorList>
            <person name="Liu S.-L."/>
            <person name="Chiang Y.-R."/>
            <person name="Yoon H.S."/>
            <person name="Fu H.-Y."/>
        </authorList>
    </citation>
    <scope>NUCLEOTIDE SEQUENCE [LARGE SCALE GENOMIC DNA]</scope>
    <source>
        <strain evidence="2 3">THAL066</strain>
    </source>
</reference>
<evidence type="ECO:0000313" key="2">
    <source>
        <dbReference type="EMBL" id="KAF6002545.1"/>
    </source>
</evidence>
<dbReference type="OrthoDB" id="10581128at2759"/>
<feature type="domain" description="NAA35-like TPR repeats" evidence="1">
    <location>
        <begin position="396"/>
        <end position="541"/>
    </location>
</feature>
<dbReference type="PANTHER" id="PTHR21373:SF0">
    <property type="entry name" value="N-ALPHA-ACETYLTRANSFERASE 35, NATC AUXILIARY SUBUNIT"/>
    <property type="match status" value="1"/>
</dbReference>
<gene>
    <name evidence="2" type="ORF">F1559_004031</name>
</gene>
<dbReference type="PANTHER" id="PTHR21373">
    <property type="entry name" value="GLUCOSE REPRESSIBLE PROTEIN MAK10"/>
    <property type="match status" value="1"/>
</dbReference>
<dbReference type="InterPro" id="IPR057982">
    <property type="entry name" value="TPR_NAA35"/>
</dbReference>
<protein>
    <recommendedName>
        <fullName evidence="1">NAA35-like TPR repeats domain-containing protein</fullName>
    </recommendedName>
</protein>
<dbReference type="Proteomes" id="UP000530660">
    <property type="component" value="Unassembled WGS sequence"/>
</dbReference>
<organism evidence="2 3">
    <name type="scientific">Cyanidiococcus yangmingshanensis</name>
    <dbReference type="NCBI Taxonomy" id="2690220"/>
    <lineage>
        <taxon>Eukaryota</taxon>
        <taxon>Rhodophyta</taxon>
        <taxon>Bangiophyceae</taxon>
        <taxon>Cyanidiales</taxon>
        <taxon>Cyanidiaceae</taxon>
        <taxon>Cyanidiococcus</taxon>
    </lineage>
</organism>
<evidence type="ECO:0000259" key="1">
    <source>
        <dbReference type="Pfam" id="PF25789"/>
    </source>
</evidence>
<dbReference type="GO" id="GO:0031417">
    <property type="term" value="C:NatC complex"/>
    <property type="evidence" value="ECO:0007669"/>
    <property type="project" value="InterPro"/>
</dbReference>
<evidence type="ECO:0000313" key="3">
    <source>
        <dbReference type="Proteomes" id="UP000530660"/>
    </source>
</evidence>
<accession>A0A7J7IHG6</accession>
<comment type="caution">
    <text evidence="2">The sequence shown here is derived from an EMBL/GenBank/DDBJ whole genome shotgun (WGS) entry which is preliminary data.</text>
</comment>
<sequence length="723" mass="81016">MLSTELTNSFSKGSAPLSMFAENKTRFHPPLPGPEWIDITENLSAALQEISADDLIYSGKNFQWARCVSAVELTLPKLDYGAGIPLGRTYIDSVSEGNVPDSIEELFFCPANEDPIPAVALTENLLVSTINWADGRRPLSEMILPSMHIYKVIFHDEYLGTATTTFLVETCLFIIKRIRSLLLATGIHFEEDICIKLQLPSKAARKFSLEHLVTKSPTPTDADAFSLLSALYKDAITELCRAREIHKLDDAVDERLYADLDCWWHLCAFLESTKEDLRSVATQARALNHSLSNRLAFSVNDPARDRMVGFDQAVVRYLLPASPPTRVPLMGLQETFTTILDWTNFCTRIEKTINSCSASLSTDGTLHLEKIVLGWLDLASMCAAVSSSLNPGILVRVMLCRTMLQWTKNLIMATETEATLHEETHSEAFIGHESHLKTVAEVLSPTIDLLMHVLCMNRGRQRRRLPRVIRKLARNVSAKQALQKAIDLGLVSDTRLVMDQQTALQIEMVDWARILLVFWSLIRILDLGFDLKLYSAAEYQYLEILELIVLRSFSRILELHKDASCAHPSALLLLARLALCESECVWNELIRRNESLAPGGLLIKNAGGEAAAARLGHENKYDRGFCGHFRPGSHQNSCEKGELTESTEAAFELRFRSVMDSVPISIEHIHHTLTELRMSNDRESLERGIAAVHSFYASMESEIMMTLREDGGSFCRVTPAIAR</sequence>
<dbReference type="AlphaFoldDB" id="A0A7J7IHG6"/>